<dbReference type="SFLD" id="SFLDG01135">
    <property type="entry name" value="C1.5.6:_HAD__Beta-PGM__Phospha"/>
    <property type="match status" value="1"/>
</dbReference>
<dbReference type="OrthoDB" id="9797743at2"/>
<evidence type="ECO:0000313" key="2">
    <source>
        <dbReference type="Proteomes" id="UP000219546"/>
    </source>
</evidence>
<dbReference type="InterPro" id="IPR041492">
    <property type="entry name" value="HAD_2"/>
</dbReference>
<name>A0A285CQU0_9BACI</name>
<reference evidence="1 2" key="1">
    <citation type="submission" date="2017-08" db="EMBL/GenBank/DDBJ databases">
        <authorList>
            <person name="de Groot N.N."/>
        </authorList>
    </citation>
    <scope>NUCLEOTIDE SEQUENCE [LARGE SCALE GENOMIC DNA]</scope>
    <source>
        <strain evidence="1 2">JC228</strain>
    </source>
</reference>
<dbReference type="SFLD" id="SFLDS00003">
    <property type="entry name" value="Haloacid_Dehalogenase"/>
    <property type="match status" value="1"/>
</dbReference>
<dbReference type="Gene3D" id="3.40.50.1000">
    <property type="entry name" value="HAD superfamily/HAD-like"/>
    <property type="match status" value="1"/>
</dbReference>
<dbReference type="InterPro" id="IPR006439">
    <property type="entry name" value="HAD-SF_hydro_IA"/>
</dbReference>
<dbReference type="AlphaFoldDB" id="A0A285CQU0"/>
<accession>A0A285CQU0</accession>
<gene>
    <name evidence="1" type="ORF">SAMN05877753_103311</name>
</gene>
<dbReference type="InterPro" id="IPR023198">
    <property type="entry name" value="PGP-like_dom2"/>
</dbReference>
<proteinExistence type="predicted"/>
<dbReference type="EMBL" id="OAOP01000003">
    <property type="protein sequence ID" value="SNX69929.1"/>
    <property type="molecule type" value="Genomic_DNA"/>
</dbReference>
<sequence>MKNLEAVIFDFDGTIIDTESLWFEVYRDMLLSHFDYSLQIDDFSKVIGTNDDSLIKQLEREIGKKFNPVSFSAITVAEVEKKTKSLSLREGVLELIISLQSKGIKLAIASSSSRKWIQSHLEAFELTSYFPVIVSSDDVARVKPDPELYKKALERLGITAANRAVAVEDSGHGAIASIAAGIQTFVVPNPVTSFIQFPKEVIKFDSFQDLRKALEGALNDKTSV</sequence>
<evidence type="ECO:0000313" key="1">
    <source>
        <dbReference type="EMBL" id="SNX69929.1"/>
    </source>
</evidence>
<dbReference type="SFLD" id="SFLDG01129">
    <property type="entry name" value="C1.5:_HAD__Beta-PGM__Phosphata"/>
    <property type="match status" value="1"/>
</dbReference>
<dbReference type="InterPro" id="IPR023214">
    <property type="entry name" value="HAD_sf"/>
</dbReference>
<dbReference type="InterPro" id="IPR036412">
    <property type="entry name" value="HAD-like_sf"/>
</dbReference>
<dbReference type="Proteomes" id="UP000219546">
    <property type="component" value="Unassembled WGS sequence"/>
</dbReference>
<dbReference type="Pfam" id="PF13419">
    <property type="entry name" value="HAD_2"/>
    <property type="match status" value="1"/>
</dbReference>
<dbReference type="Gene3D" id="1.10.150.240">
    <property type="entry name" value="Putative phosphatase, domain 2"/>
    <property type="match status" value="1"/>
</dbReference>
<dbReference type="GO" id="GO:0016787">
    <property type="term" value="F:hydrolase activity"/>
    <property type="evidence" value="ECO:0007669"/>
    <property type="project" value="UniProtKB-KW"/>
</dbReference>
<dbReference type="PANTHER" id="PTHR18901">
    <property type="entry name" value="2-DEOXYGLUCOSE-6-PHOSPHATE PHOSPHATASE 2"/>
    <property type="match status" value="1"/>
</dbReference>
<protein>
    <submittedName>
        <fullName evidence="1">Putative hydrolase of the HAD superfamily</fullName>
    </submittedName>
</protein>
<dbReference type="SUPFAM" id="SSF56784">
    <property type="entry name" value="HAD-like"/>
    <property type="match status" value="1"/>
</dbReference>
<dbReference type="PRINTS" id="PR00413">
    <property type="entry name" value="HADHALOGNASE"/>
</dbReference>
<keyword evidence="2" id="KW-1185">Reference proteome</keyword>
<dbReference type="PANTHER" id="PTHR18901:SF38">
    <property type="entry name" value="PSEUDOURIDINE-5'-PHOSPHATASE"/>
    <property type="match status" value="1"/>
</dbReference>
<organism evidence="1 2">
    <name type="scientific">Bacillus oleivorans</name>
    <dbReference type="NCBI Taxonomy" id="1448271"/>
    <lineage>
        <taxon>Bacteria</taxon>
        <taxon>Bacillati</taxon>
        <taxon>Bacillota</taxon>
        <taxon>Bacilli</taxon>
        <taxon>Bacillales</taxon>
        <taxon>Bacillaceae</taxon>
        <taxon>Bacillus</taxon>
    </lineage>
</organism>
<dbReference type="NCBIfam" id="TIGR01549">
    <property type="entry name" value="HAD-SF-IA-v1"/>
    <property type="match status" value="1"/>
</dbReference>
<dbReference type="NCBIfam" id="TIGR01509">
    <property type="entry name" value="HAD-SF-IA-v3"/>
    <property type="match status" value="1"/>
</dbReference>
<keyword evidence="1" id="KW-0378">Hydrolase</keyword>